<keyword evidence="1" id="KW-0472">Membrane</keyword>
<dbReference type="AlphaFoldDB" id="A0A226DA39"/>
<proteinExistence type="predicted"/>
<comment type="caution">
    <text evidence="2">The sequence shown here is derived from an EMBL/GenBank/DDBJ whole genome shotgun (WGS) entry which is preliminary data.</text>
</comment>
<evidence type="ECO:0000256" key="1">
    <source>
        <dbReference type="SAM" id="Phobius"/>
    </source>
</evidence>
<evidence type="ECO:0000313" key="3">
    <source>
        <dbReference type="Proteomes" id="UP000198287"/>
    </source>
</evidence>
<name>A0A226DA39_FOLCA</name>
<gene>
    <name evidence="2" type="ORF">Fcan01_23642</name>
</gene>
<feature type="transmembrane region" description="Helical" evidence="1">
    <location>
        <begin position="196"/>
        <end position="219"/>
    </location>
</feature>
<feature type="transmembrane region" description="Helical" evidence="1">
    <location>
        <begin position="142"/>
        <end position="162"/>
    </location>
</feature>
<evidence type="ECO:0000313" key="2">
    <source>
        <dbReference type="EMBL" id="OXA41597.1"/>
    </source>
</evidence>
<sequence>MVDCFLSKDGGGGYEYFPIPPHVQTWDIFQRKWRPSLTLVPVKWTMFAVNDFDHACIPSLPYDEFWKAEYNTIYVNVQVLSYLSYLERIPRVCYPGFLGYWVCPQNPDYPDYPNYPQNPGKTPGTVKKFESTWTVWFTPYDYHCWTAVGITVSLLPIFWMIRLNFRKWLFYYLNEIYFLTSLAFRQPIRSYSYKYLGFVMAVIILSSGYESLITMKLILPTELFKIENIHEFFKLRGYSTIAYDGSRDGHGYDQVGVLGQPEIASNALLSHFVKFENPDYPDYPWVLLKFATPKPTKIRNTPILQKPGVAYPGYDVTLNDLDIRAEFIKYNLIDELPKVFKETLILLDQIKIHTWRNSSAGIFFSQQEGYKTQEIYRATIEARVQTSFEAEQGEDIKCGTFPIGGTIHAYSIISADYLREIDGFMERLLWGSGLRTGWRTESTHLSSRIRKPEVDISIRSKMRSNTTKQLATIVCHYLEKVVTRSKKLSCVHFKK</sequence>
<keyword evidence="3" id="KW-1185">Reference proteome</keyword>
<keyword evidence="1" id="KW-0812">Transmembrane</keyword>
<dbReference type="Proteomes" id="UP000198287">
    <property type="component" value="Unassembled WGS sequence"/>
</dbReference>
<dbReference type="EMBL" id="LNIX01000029">
    <property type="protein sequence ID" value="OXA41597.1"/>
    <property type="molecule type" value="Genomic_DNA"/>
</dbReference>
<keyword evidence="1" id="KW-1133">Transmembrane helix</keyword>
<organism evidence="2 3">
    <name type="scientific">Folsomia candida</name>
    <name type="common">Springtail</name>
    <dbReference type="NCBI Taxonomy" id="158441"/>
    <lineage>
        <taxon>Eukaryota</taxon>
        <taxon>Metazoa</taxon>
        <taxon>Ecdysozoa</taxon>
        <taxon>Arthropoda</taxon>
        <taxon>Hexapoda</taxon>
        <taxon>Collembola</taxon>
        <taxon>Entomobryomorpha</taxon>
        <taxon>Isotomoidea</taxon>
        <taxon>Isotomidae</taxon>
        <taxon>Proisotominae</taxon>
        <taxon>Folsomia</taxon>
    </lineage>
</organism>
<accession>A0A226DA39</accession>
<reference evidence="2 3" key="1">
    <citation type="submission" date="2015-12" db="EMBL/GenBank/DDBJ databases">
        <title>The genome of Folsomia candida.</title>
        <authorList>
            <person name="Faddeeva A."/>
            <person name="Derks M.F."/>
            <person name="Anvar Y."/>
            <person name="Smit S."/>
            <person name="Van Straalen N."/>
            <person name="Roelofs D."/>
        </authorList>
    </citation>
    <scope>NUCLEOTIDE SEQUENCE [LARGE SCALE GENOMIC DNA]</scope>
    <source>
        <strain evidence="2 3">VU population</strain>
        <tissue evidence="2">Whole body</tissue>
    </source>
</reference>
<protein>
    <submittedName>
        <fullName evidence="2">Uncharacterized protein</fullName>
    </submittedName>
</protein>